<comment type="caution">
    <text evidence="1">The sequence shown here is derived from an EMBL/GenBank/DDBJ whole genome shotgun (WGS) entry which is preliminary data.</text>
</comment>
<keyword evidence="2" id="KW-1185">Reference proteome</keyword>
<protein>
    <submittedName>
        <fullName evidence="1">Uncharacterized protein</fullName>
    </submittedName>
</protein>
<proteinExistence type="predicted"/>
<dbReference type="AlphaFoldDB" id="A0A2Z6SKM1"/>
<organism evidence="1 2">
    <name type="scientific">Rhizophagus clarus</name>
    <dbReference type="NCBI Taxonomy" id="94130"/>
    <lineage>
        <taxon>Eukaryota</taxon>
        <taxon>Fungi</taxon>
        <taxon>Fungi incertae sedis</taxon>
        <taxon>Mucoromycota</taxon>
        <taxon>Glomeromycotina</taxon>
        <taxon>Glomeromycetes</taxon>
        <taxon>Glomerales</taxon>
        <taxon>Glomeraceae</taxon>
        <taxon>Rhizophagus</taxon>
    </lineage>
</organism>
<sequence length="109" mass="11988">MHARSVSCPSLRRNISANRADLPLTTTTSPLFQLIDLPSCLSVNSVLPGNCSFATHTRRGFNFILISKLTSKLALGYSCRKVNAFFPILIAMLARNASWYATKNSHSSQ</sequence>
<gene>
    <name evidence="1" type="ORF">RclHR1_07280014</name>
</gene>
<evidence type="ECO:0000313" key="1">
    <source>
        <dbReference type="EMBL" id="GBC07137.1"/>
    </source>
</evidence>
<dbReference type="Proteomes" id="UP000247702">
    <property type="component" value="Unassembled WGS sequence"/>
</dbReference>
<accession>A0A2Z6SKM1</accession>
<evidence type="ECO:0000313" key="2">
    <source>
        <dbReference type="Proteomes" id="UP000247702"/>
    </source>
</evidence>
<dbReference type="EMBL" id="BEXD01004124">
    <property type="protein sequence ID" value="GBC07137.1"/>
    <property type="molecule type" value="Genomic_DNA"/>
</dbReference>
<reference evidence="1 2" key="1">
    <citation type="submission" date="2017-11" db="EMBL/GenBank/DDBJ databases">
        <title>The genome of Rhizophagus clarus HR1 reveals common genetic basis of auxotrophy among arbuscular mycorrhizal fungi.</title>
        <authorList>
            <person name="Kobayashi Y."/>
        </authorList>
    </citation>
    <scope>NUCLEOTIDE SEQUENCE [LARGE SCALE GENOMIC DNA]</scope>
    <source>
        <strain evidence="1 2">HR1</strain>
    </source>
</reference>
<name>A0A2Z6SKM1_9GLOM</name>